<keyword evidence="12" id="KW-0472">Membrane</keyword>
<keyword evidence="10" id="KW-0411">Iron-sulfur</keyword>
<dbReference type="GO" id="GO:0008137">
    <property type="term" value="F:NADH dehydrogenase (ubiquinone) activity"/>
    <property type="evidence" value="ECO:0007669"/>
    <property type="project" value="InterPro"/>
</dbReference>
<evidence type="ECO:0000259" key="14">
    <source>
        <dbReference type="PROSITE" id="PS51085"/>
    </source>
</evidence>
<comment type="similarity">
    <text evidence="3">Belongs to the complex I 75 kDa subunit family.</text>
</comment>
<dbReference type="SMART" id="SM00929">
    <property type="entry name" value="NADH-G_4Fe-4S_3"/>
    <property type="match status" value="1"/>
</dbReference>
<dbReference type="GO" id="GO:0016491">
    <property type="term" value="F:oxidoreductase activity"/>
    <property type="evidence" value="ECO:0007669"/>
    <property type="project" value="InterPro"/>
</dbReference>
<comment type="cofactor">
    <cofactor evidence="1">
        <name>[4Fe-4S] cluster</name>
        <dbReference type="ChEBI" id="CHEBI:49883"/>
    </cofactor>
</comment>
<feature type="domain" description="4Fe-4S His(Cys)3-ligated-type" evidence="16">
    <location>
        <begin position="63"/>
        <end position="102"/>
    </location>
</feature>
<dbReference type="FunFam" id="3.30.70.20:FF:000016">
    <property type="entry name" value="NADH-quinone oxidoreductase"/>
    <property type="match status" value="1"/>
</dbReference>
<keyword evidence="9" id="KW-0408">Iron</keyword>
<dbReference type="InterPro" id="IPR006963">
    <property type="entry name" value="Mopterin_OxRdtase_4Fe-4S_dom"/>
</dbReference>
<dbReference type="GO" id="GO:0048038">
    <property type="term" value="F:quinone binding"/>
    <property type="evidence" value="ECO:0007669"/>
    <property type="project" value="UniProtKB-KW"/>
</dbReference>
<keyword evidence="11" id="KW-0520">NAD</keyword>
<dbReference type="GO" id="GO:0042773">
    <property type="term" value="P:ATP synthesis coupled electron transport"/>
    <property type="evidence" value="ECO:0007669"/>
    <property type="project" value="InterPro"/>
</dbReference>
<dbReference type="AlphaFoldDB" id="A0A382PR58"/>
<dbReference type="InterPro" id="IPR000283">
    <property type="entry name" value="NADH_UbQ_OxRdtase_75kDa_su_CS"/>
</dbReference>
<comment type="subcellular location">
    <subcellularLocation>
        <location evidence="2">Membrane</location>
    </subcellularLocation>
</comment>
<feature type="domain" description="4Fe-4S Mo/W bis-MGD-type" evidence="15">
    <location>
        <begin position="201"/>
        <end position="231"/>
    </location>
</feature>
<dbReference type="SUPFAM" id="SSF53706">
    <property type="entry name" value="Formate dehydrogenase/DMSO reductase, domains 1-3"/>
    <property type="match status" value="1"/>
</dbReference>
<keyword evidence="5" id="KW-0001">2Fe-2S</keyword>
<protein>
    <recommendedName>
        <fullName evidence="18">4Fe-4S His(Cys)3-ligated-type domain-containing protein</fullName>
    </recommendedName>
</protein>
<evidence type="ECO:0000256" key="12">
    <source>
        <dbReference type="ARBA" id="ARBA00023136"/>
    </source>
</evidence>
<evidence type="ECO:0000256" key="1">
    <source>
        <dbReference type="ARBA" id="ARBA00001966"/>
    </source>
</evidence>
<evidence type="ECO:0000313" key="17">
    <source>
        <dbReference type="EMBL" id="SVC75893.1"/>
    </source>
</evidence>
<dbReference type="SUPFAM" id="SSF54292">
    <property type="entry name" value="2Fe-2S ferredoxin-like"/>
    <property type="match status" value="1"/>
</dbReference>
<dbReference type="InterPro" id="IPR036010">
    <property type="entry name" value="2Fe-2S_ferredoxin-like_sf"/>
</dbReference>
<comment type="cofactor">
    <cofactor evidence="13">
        <name>[2Fe-2S] cluster</name>
        <dbReference type="ChEBI" id="CHEBI:190135"/>
    </cofactor>
</comment>
<evidence type="ECO:0000256" key="2">
    <source>
        <dbReference type="ARBA" id="ARBA00004370"/>
    </source>
</evidence>
<keyword evidence="6" id="KW-0874">Quinone</keyword>
<evidence type="ECO:0000256" key="4">
    <source>
        <dbReference type="ARBA" id="ARBA00022485"/>
    </source>
</evidence>
<dbReference type="EMBL" id="UINC01109222">
    <property type="protein sequence ID" value="SVC75893.1"/>
    <property type="molecule type" value="Genomic_DNA"/>
</dbReference>
<evidence type="ECO:0000256" key="3">
    <source>
        <dbReference type="ARBA" id="ARBA00005404"/>
    </source>
</evidence>
<dbReference type="GO" id="GO:0046872">
    <property type="term" value="F:metal ion binding"/>
    <property type="evidence" value="ECO:0007669"/>
    <property type="project" value="UniProtKB-KW"/>
</dbReference>
<dbReference type="PROSITE" id="PS00642">
    <property type="entry name" value="COMPLEX1_75K_2"/>
    <property type="match status" value="1"/>
</dbReference>
<sequence length="231" mass="25733">MLIAAADRAGVHIPRFCYHERMSSVGMCRMCLVDIDTGRGPMLQPSCMAPVSEGMVVDTESEDTKRAQEGILEFLLVNHPLDCPVCDKGGECPLQDQTMAYGPGESRFVEEKRHFEKPIPISDLVHLDRERCILCDRCTRFADEIAGDPLIQFTERGNSMQVLTFPDEPFNSYFSGNAVQICPVGALTAAPYRFKARPWDLEQVESTCTTCSVGCRVAVESSRNELVRYLG</sequence>
<dbReference type="CDD" id="cd00207">
    <property type="entry name" value="fer2"/>
    <property type="match status" value="1"/>
</dbReference>
<dbReference type="InterPro" id="IPR001041">
    <property type="entry name" value="2Fe-2S_ferredoxin-type"/>
</dbReference>
<dbReference type="SUPFAM" id="SSF54862">
    <property type="entry name" value="4Fe-4S ferredoxins"/>
    <property type="match status" value="1"/>
</dbReference>
<dbReference type="GO" id="GO:0016020">
    <property type="term" value="C:membrane"/>
    <property type="evidence" value="ECO:0007669"/>
    <property type="project" value="UniProtKB-SubCell"/>
</dbReference>
<dbReference type="InterPro" id="IPR019574">
    <property type="entry name" value="NADH_UbQ_OxRdtase_Gsu_4Fe4S-bd"/>
</dbReference>
<feature type="non-terminal residue" evidence="17">
    <location>
        <position position="231"/>
    </location>
</feature>
<dbReference type="GO" id="GO:0051537">
    <property type="term" value="F:2 iron, 2 sulfur cluster binding"/>
    <property type="evidence" value="ECO:0007669"/>
    <property type="project" value="UniProtKB-KW"/>
</dbReference>
<evidence type="ECO:0000256" key="10">
    <source>
        <dbReference type="ARBA" id="ARBA00023014"/>
    </source>
</evidence>
<dbReference type="PANTHER" id="PTHR43105">
    <property type="entry name" value="RESPIRATORY NITRATE REDUCTASE"/>
    <property type="match status" value="1"/>
</dbReference>
<dbReference type="InterPro" id="IPR050123">
    <property type="entry name" value="Prok_molybdopt-oxidoreductase"/>
</dbReference>
<dbReference type="GO" id="GO:0051539">
    <property type="term" value="F:4 iron, 4 sulfur cluster binding"/>
    <property type="evidence" value="ECO:0007669"/>
    <property type="project" value="UniProtKB-KW"/>
</dbReference>
<keyword evidence="4" id="KW-0004">4Fe-4S</keyword>
<dbReference type="PROSITE" id="PS51839">
    <property type="entry name" value="4FE4S_HC3"/>
    <property type="match status" value="1"/>
</dbReference>
<proteinExistence type="inferred from homology"/>
<dbReference type="PROSITE" id="PS51085">
    <property type="entry name" value="2FE2S_FER_2"/>
    <property type="match status" value="1"/>
</dbReference>
<evidence type="ECO:0000256" key="13">
    <source>
        <dbReference type="ARBA" id="ARBA00034078"/>
    </source>
</evidence>
<dbReference type="FunFam" id="3.10.20.740:FF:000004">
    <property type="entry name" value="NADH-quinone oxidoreductase"/>
    <property type="match status" value="1"/>
</dbReference>
<evidence type="ECO:0000259" key="15">
    <source>
        <dbReference type="PROSITE" id="PS51669"/>
    </source>
</evidence>
<accession>A0A382PR58</accession>
<evidence type="ECO:0000256" key="7">
    <source>
        <dbReference type="ARBA" id="ARBA00022723"/>
    </source>
</evidence>
<gene>
    <name evidence="17" type="ORF">METZ01_LOCUS328747</name>
</gene>
<dbReference type="InterPro" id="IPR054351">
    <property type="entry name" value="NADH_UbQ_OxRdtase_ferredoxin"/>
</dbReference>
<dbReference type="Pfam" id="PF10588">
    <property type="entry name" value="NADH-G_4Fe-4S_3"/>
    <property type="match status" value="1"/>
</dbReference>
<dbReference type="PROSITE" id="PS00641">
    <property type="entry name" value="COMPLEX1_75K_1"/>
    <property type="match status" value="1"/>
</dbReference>
<reference evidence="17" key="1">
    <citation type="submission" date="2018-05" db="EMBL/GenBank/DDBJ databases">
        <authorList>
            <person name="Lanie J.A."/>
            <person name="Ng W.-L."/>
            <person name="Kazmierczak K.M."/>
            <person name="Andrzejewski T.M."/>
            <person name="Davidsen T.M."/>
            <person name="Wayne K.J."/>
            <person name="Tettelin H."/>
            <person name="Glass J.I."/>
            <person name="Rusch D."/>
            <person name="Podicherti R."/>
            <person name="Tsui H.-C.T."/>
            <person name="Winkler M.E."/>
        </authorList>
    </citation>
    <scope>NUCLEOTIDE SEQUENCE</scope>
</reference>
<evidence type="ECO:0000256" key="9">
    <source>
        <dbReference type="ARBA" id="ARBA00023004"/>
    </source>
</evidence>
<dbReference type="Pfam" id="PF13510">
    <property type="entry name" value="Fer2_4"/>
    <property type="match status" value="1"/>
</dbReference>
<evidence type="ECO:0000256" key="11">
    <source>
        <dbReference type="ARBA" id="ARBA00023027"/>
    </source>
</evidence>
<feature type="domain" description="2Fe-2S ferredoxin-type" evidence="14">
    <location>
        <begin position="1"/>
        <end position="63"/>
    </location>
</feature>
<dbReference type="PROSITE" id="PS51669">
    <property type="entry name" value="4FE4S_MOW_BIS_MGD"/>
    <property type="match status" value="1"/>
</dbReference>
<dbReference type="Gene3D" id="3.10.20.740">
    <property type="match status" value="1"/>
</dbReference>
<dbReference type="Gene3D" id="3.30.70.20">
    <property type="match status" value="1"/>
</dbReference>
<evidence type="ECO:0008006" key="18">
    <source>
        <dbReference type="Google" id="ProtNLM"/>
    </source>
</evidence>
<keyword evidence="7" id="KW-0479">Metal-binding</keyword>
<evidence type="ECO:0000256" key="6">
    <source>
        <dbReference type="ARBA" id="ARBA00022719"/>
    </source>
</evidence>
<name>A0A382PR58_9ZZZZ</name>
<evidence type="ECO:0000259" key="16">
    <source>
        <dbReference type="PROSITE" id="PS51839"/>
    </source>
</evidence>
<evidence type="ECO:0000256" key="5">
    <source>
        <dbReference type="ARBA" id="ARBA00022714"/>
    </source>
</evidence>
<dbReference type="PROSITE" id="PS00643">
    <property type="entry name" value="COMPLEX1_75K_3"/>
    <property type="match status" value="1"/>
</dbReference>
<keyword evidence="8" id="KW-1278">Translocase</keyword>
<dbReference type="PANTHER" id="PTHR43105:SF10">
    <property type="entry name" value="NADH-QUINONE OXIDOREDUCTASE SUBUNIT G"/>
    <property type="match status" value="1"/>
</dbReference>
<evidence type="ECO:0000256" key="8">
    <source>
        <dbReference type="ARBA" id="ARBA00022967"/>
    </source>
</evidence>
<dbReference type="Pfam" id="PF22117">
    <property type="entry name" value="Fer4_Nqo3"/>
    <property type="match status" value="1"/>
</dbReference>
<organism evidence="17">
    <name type="scientific">marine metagenome</name>
    <dbReference type="NCBI Taxonomy" id="408172"/>
    <lineage>
        <taxon>unclassified sequences</taxon>
        <taxon>metagenomes</taxon>
        <taxon>ecological metagenomes</taxon>
    </lineage>
</organism>